<dbReference type="Pfam" id="PF00990">
    <property type="entry name" value="GGDEF"/>
    <property type="match status" value="1"/>
</dbReference>
<dbReference type="InterPro" id="IPR050706">
    <property type="entry name" value="Cyclic-di-GMP_PDE-like"/>
</dbReference>
<dbReference type="PANTHER" id="PTHR33121">
    <property type="entry name" value="CYCLIC DI-GMP PHOSPHODIESTERASE PDEF"/>
    <property type="match status" value="1"/>
</dbReference>
<dbReference type="InterPro" id="IPR043128">
    <property type="entry name" value="Rev_trsase/Diguanyl_cyclase"/>
</dbReference>
<evidence type="ECO:0000259" key="4">
    <source>
        <dbReference type="PROSITE" id="PS50887"/>
    </source>
</evidence>
<dbReference type="NCBIfam" id="TIGR00254">
    <property type="entry name" value="GGDEF"/>
    <property type="match status" value="1"/>
</dbReference>
<evidence type="ECO:0000259" key="2">
    <source>
        <dbReference type="PROSITE" id="PS50110"/>
    </source>
</evidence>
<dbReference type="PROSITE" id="PS50883">
    <property type="entry name" value="EAL"/>
    <property type="match status" value="1"/>
</dbReference>
<dbReference type="Proteomes" id="UP000249008">
    <property type="component" value="Chromosome 1"/>
</dbReference>
<dbReference type="InterPro" id="IPR000160">
    <property type="entry name" value="GGDEF_dom"/>
</dbReference>
<dbReference type="InterPro" id="IPR035919">
    <property type="entry name" value="EAL_sf"/>
</dbReference>
<dbReference type="SMART" id="SM00448">
    <property type="entry name" value="REC"/>
    <property type="match status" value="1"/>
</dbReference>
<evidence type="ECO:0000313" key="6">
    <source>
        <dbReference type="Proteomes" id="UP000249008"/>
    </source>
</evidence>
<dbReference type="AlphaFoldDB" id="A0AAX2JFN3"/>
<dbReference type="PROSITE" id="PS50110">
    <property type="entry name" value="RESPONSE_REGULATORY"/>
    <property type="match status" value="1"/>
</dbReference>
<dbReference type="CDD" id="cd01948">
    <property type="entry name" value="EAL"/>
    <property type="match status" value="1"/>
</dbReference>
<dbReference type="SUPFAM" id="SSF141868">
    <property type="entry name" value="EAL domain-like"/>
    <property type="match status" value="1"/>
</dbReference>
<dbReference type="InterPro" id="IPR011006">
    <property type="entry name" value="CheY-like_superfamily"/>
</dbReference>
<dbReference type="Gene3D" id="3.30.70.270">
    <property type="match status" value="1"/>
</dbReference>
<dbReference type="InterPro" id="IPR001789">
    <property type="entry name" value="Sig_transdc_resp-reg_receiver"/>
</dbReference>
<dbReference type="EMBL" id="LS483487">
    <property type="protein sequence ID" value="SQJ15875.1"/>
    <property type="molecule type" value="Genomic_DNA"/>
</dbReference>
<dbReference type="PANTHER" id="PTHR33121:SF71">
    <property type="entry name" value="OXYGEN SENSOR PROTEIN DOSP"/>
    <property type="match status" value="1"/>
</dbReference>
<feature type="modified residue" description="4-aspartylphosphate" evidence="1">
    <location>
        <position position="56"/>
    </location>
</feature>
<evidence type="ECO:0000313" key="5">
    <source>
        <dbReference type="EMBL" id="SQJ15875.1"/>
    </source>
</evidence>
<accession>A0AAX2JFN3</accession>
<dbReference type="SMART" id="SM00267">
    <property type="entry name" value="GGDEF"/>
    <property type="match status" value="1"/>
</dbReference>
<dbReference type="GO" id="GO:0000160">
    <property type="term" value="P:phosphorelay signal transduction system"/>
    <property type="evidence" value="ECO:0007669"/>
    <property type="project" value="InterPro"/>
</dbReference>
<dbReference type="SUPFAM" id="SSF52172">
    <property type="entry name" value="CheY-like"/>
    <property type="match status" value="1"/>
</dbReference>
<evidence type="ECO:0000256" key="1">
    <source>
        <dbReference type="PROSITE-ProRule" id="PRU00169"/>
    </source>
</evidence>
<dbReference type="CDD" id="cd01949">
    <property type="entry name" value="GGDEF"/>
    <property type="match status" value="1"/>
</dbReference>
<dbReference type="Pfam" id="PF00563">
    <property type="entry name" value="EAL"/>
    <property type="match status" value="1"/>
</dbReference>
<dbReference type="GO" id="GO:0071111">
    <property type="term" value="F:cyclic-guanylate-specific phosphodiesterase activity"/>
    <property type="evidence" value="ECO:0007669"/>
    <property type="project" value="InterPro"/>
</dbReference>
<proteinExistence type="predicted"/>
<dbReference type="InterPro" id="IPR001633">
    <property type="entry name" value="EAL_dom"/>
</dbReference>
<dbReference type="SUPFAM" id="SSF55073">
    <property type="entry name" value="Nucleotide cyclase"/>
    <property type="match status" value="1"/>
</dbReference>
<evidence type="ECO:0000259" key="3">
    <source>
        <dbReference type="PROSITE" id="PS50883"/>
    </source>
</evidence>
<protein>
    <submittedName>
        <fullName evidence="5">Bacteriophytochrome cph2</fullName>
    </submittedName>
</protein>
<dbReference type="Gene3D" id="3.40.50.2300">
    <property type="match status" value="1"/>
</dbReference>
<reference evidence="5 6" key="1">
    <citation type="submission" date="2018-06" db="EMBL/GenBank/DDBJ databases">
        <authorList>
            <consortium name="Pathogen Informatics"/>
            <person name="Doyle S."/>
        </authorList>
    </citation>
    <scope>NUCLEOTIDE SEQUENCE [LARGE SCALE GENOMIC DNA]</scope>
    <source>
        <strain evidence="5 6">NCTC12112</strain>
    </source>
</reference>
<dbReference type="Gene3D" id="3.20.20.450">
    <property type="entry name" value="EAL domain"/>
    <property type="match status" value="1"/>
</dbReference>
<dbReference type="SMART" id="SM00052">
    <property type="entry name" value="EAL"/>
    <property type="match status" value="1"/>
</dbReference>
<sequence length="522" mass="60596">MPMKKMVLVIDDNYMNRLILKNILDSEYRVLQAENGEEALEILRKEKDNISAVLLDTVMPVMDGYAFLSEKLKDEELVHIPVIVTAQYEDEALEVEALSRGASDFLAKPYRPAIILHRLANIIKIRESSSFINKIEKDSLTGIYNKDFFYFKCTNFFKDIPQKNYYIVFADIERFKLVNDIYGSKQGDALLKYTADVIRDEIGENGICGRSEADHFLMCIVDVSNIKELLNNISKRVSEFNKNMNIVIHYGIYQVEDKNISIELMCDRAIIAASMVKNRYNIKYSYYDDSIRKKLLQEQIMINDMRPSLAEKRFKVYYQPKYDFKTEKIVGVEALVRWDHPQLGMISPGIFIELFEKSGFITEIDHFVWEEACKKLKEWKERKYENLSISVNVSRINLYNNNLPEILIDMVKKYNISPHSLHLEITESAYTENSEQIIEGVKRLKKIGFIIEMDDFGTGYSSLNMLSKLPIDILKLDMSFVHSIEKDKNSKIMLKVIMNLAKELNLVVVAEGVETEKQVDTL</sequence>
<name>A0AAX2JFN3_9FUSO</name>
<keyword evidence="1" id="KW-0597">Phosphoprotein</keyword>
<dbReference type="InterPro" id="IPR029787">
    <property type="entry name" value="Nucleotide_cyclase"/>
</dbReference>
<dbReference type="GeneID" id="78456460"/>
<dbReference type="PROSITE" id="PS50887">
    <property type="entry name" value="GGDEF"/>
    <property type="match status" value="1"/>
</dbReference>
<feature type="domain" description="GGDEF" evidence="4">
    <location>
        <begin position="163"/>
        <end position="289"/>
    </location>
</feature>
<feature type="domain" description="Response regulatory" evidence="2">
    <location>
        <begin position="6"/>
        <end position="123"/>
    </location>
</feature>
<feature type="domain" description="EAL" evidence="3">
    <location>
        <begin position="298"/>
        <end position="522"/>
    </location>
</feature>
<gene>
    <name evidence="5" type="primary">cph2_8</name>
    <name evidence="5" type="ORF">NCTC12112_03153</name>
</gene>
<dbReference type="Pfam" id="PF00072">
    <property type="entry name" value="Response_reg"/>
    <property type="match status" value="1"/>
</dbReference>
<organism evidence="5 6">
    <name type="scientific">Fusobacterium ulcerans</name>
    <dbReference type="NCBI Taxonomy" id="861"/>
    <lineage>
        <taxon>Bacteria</taxon>
        <taxon>Fusobacteriati</taxon>
        <taxon>Fusobacteriota</taxon>
        <taxon>Fusobacteriia</taxon>
        <taxon>Fusobacteriales</taxon>
        <taxon>Fusobacteriaceae</taxon>
        <taxon>Fusobacterium</taxon>
    </lineage>
</organism>
<dbReference type="RefSeq" id="WP_005978606.1">
    <property type="nucleotide sequence ID" value="NZ_CABKNW010000004.1"/>
</dbReference>